<dbReference type="InterPro" id="IPR016024">
    <property type="entry name" value="ARM-type_fold"/>
</dbReference>
<dbReference type="EMBL" id="JAVRHX010000005">
    <property type="protein sequence ID" value="MDT0596036.1"/>
    <property type="molecule type" value="Genomic_DNA"/>
</dbReference>
<dbReference type="Gene3D" id="1.25.40.290">
    <property type="entry name" value="ARM repeat domains"/>
    <property type="match status" value="1"/>
</dbReference>
<accession>A0ABU2ZUV2</accession>
<organism evidence="1 2">
    <name type="scientific">Glaciecola petra</name>
    <dbReference type="NCBI Taxonomy" id="3075602"/>
    <lineage>
        <taxon>Bacteria</taxon>
        <taxon>Pseudomonadati</taxon>
        <taxon>Pseudomonadota</taxon>
        <taxon>Gammaproteobacteria</taxon>
        <taxon>Alteromonadales</taxon>
        <taxon>Alteromonadaceae</taxon>
        <taxon>Glaciecola</taxon>
    </lineage>
</organism>
<name>A0ABU2ZUV2_9ALTE</name>
<keyword evidence="2" id="KW-1185">Reference proteome</keyword>
<evidence type="ECO:0000313" key="2">
    <source>
        <dbReference type="Proteomes" id="UP001253545"/>
    </source>
</evidence>
<reference evidence="1 2" key="1">
    <citation type="submission" date="2023-09" db="EMBL/GenBank/DDBJ databases">
        <authorList>
            <person name="Rey-Velasco X."/>
        </authorList>
    </citation>
    <scope>NUCLEOTIDE SEQUENCE [LARGE SCALE GENOMIC DNA]</scope>
    <source>
        <strain evidence="1 2">P117</strain>
    </source>
</reference>
<comment type="caution">
    <text evidence="1">The sequence shown here is derived from an EMBL/GenBank/DDBJ whole genome shotgun (WGS) entry which is preliminary data.</text>
</comment>
<dbReference type="Proteomes" id="UP001253545">
    <property type="component" value="Unassembled WGS sequence"/>
</dbReference>
<gene>
    <name evidence="1" type="ORF">RM552_14370</name>
</gene>
<protein>
    <submittedName>
        <fullName evidence="1">DNA alkylation repair protein</fullName>
    </submittedName>
</protein>
<dbReference type="SUPFAM" id="SSF48371">
    <property type="entry name" value="ARM repeat"/>
    <property type="match status" value="1"/>
</dbReference>
<evidence type="ECO:0000313" key="1">
    <source>
        <dbReference type="EMBL" id="MDT0596036.1"/>
    </source>
</evidence>
<sequence>MAELFKHKFNLALIKKLASCLHDSCQKQSLTDKDTFNSEGFVKQASHDLEDLELKARSVQICEALHAYLPTDFVISASIIQMSLANPSQDDTIFHDFQPTGLAGWVLHPVCDYIAQKGMENEAEHMSLAMNLLKACTKRFTAEFAVRPFLDAYPENCLRIFREWALDTDLHVRRLVSEGTRPYLPWGIRLKAFAKDPKPVIDLLEILKYDESEYVRRSVANSLNDIAKDHPDYVAEIAEQWLTEISKNDAKLDHKNRHRMVKHACRTLLKNGHPKVLALFGYPPAQLQTCELSLNSNTVKLASETENILNFRLLINSGSKATAQQALLIDYIVHHQKANGTLSAKVFKWKTATIEAQQTLAFEKNHSFKAITTRKYYPGEHKLEVLINGKIWASKNFTLL</sequence>
<dbReference type="RefSeq" id="WP_311369564.1">
    <property type="nucleotide sequence ID" value="NZ_JAVRHX010000005.1"/>
</dbReference>
<proteinExistence type="predicted"/>